<dbReference type="AlphaFoldDB" id="A0ABD3A2I3"/>
<evidence type="ECO:0000313" key="2">
    <source>
        <dbReference type="EMBL" id="KAL3525007.1"/>
    </source>
</evidence>
<accession>A0ABD3A2I3</accession>
<feature type="compositionally biased region" description="Polar residues" evidence="1">
    <location>
        <begin position="26"/>
        <end position="57"/>
    </location>
</feature>
<dbReference type="Proteomes" id="UP001630127">
    <property type="component" value="Unassembled WGS sequence"/>
</dbReference>
<sequence length="123" mass="13461">MLRGIVVEKRDLYQNEEPQFGSWLRATTNRSSGTGKLENCSPSKNGKGNQSLITSDGPNEVERNNAKVRVDSEFKGANGMDSLKQMNNTKSQHYKVLNEVDTEVSIPASDTDGSQAKGGELEI</sequence>
<feature type="region of interest" description="Disordered" evidence="1">
    <location>
        <begin position="26"/>
        <end position="67"/>
    </location>
</feature>
<dbReference type="EMBL" id="JBJUIK010000006">
    <property type="protein sequence ID" value="KAL3525007.1"/>
    <property type="molecule type" value="Genomic_DNA"/>
</dbReference>
<proteinExistence type="predicted"/>
<reference evidence="2 3" key="1">
    <citation type="submission" date="2024-11" db="EMBL/GenBank/DDBJ databases">
        <title>A near-complete genome assembly of Cinchona calisaya.</title>
        <authorList>
            <person name="Lian D.C."/>
            <person name="Zhao X.W."/>
            <person name="Wei L."/>
        </authorList>
    </citation>
    <scope>NUCLEOTIDE SEQUENCE [LARGE SCALE GENOMIC DNA]</scope>
    <source>
        <tissue evidence="2">Nenye</tissue>
    </source>
</reference>
<comment type="caution">
    <text evidence="2">The sequence shown here is derived from an EMBL/GenBank/DDBJ whole genome shotgun (WGS) entry which is preliminary data.</text>
</comment>
<protein>
    <submittedName>
        <fullName evidence="2">Uncharacterized protein</fullName>
    </submittedName>
</protein>
<evidence type="ECO:0000256" key="1">
    <source>
        <dbReference type="SAM" id="MobiDB-lite"/>
    </source>
</evidence>
<keyword evidence="3" id="KW-1185">Reference proteome</keyword>
<feature type="region of interest" description="Disordered" evidence="1">
    <location>
        <begin position="104"/>
        <end position="123"/>
    </location>
</feature>
<name>A0ABD3A2I3_9GENT</name>
<evidence type="ECO:0000313" key="3">
    <source>
        <dbReference type="Proteomes" id="UP001630127"/>
    </source>
</evidence>
<gene>
    <name evidence="2" type="ORF">ACH5RR_013379</name>
</gene>
<organism evidence="2 3">
    <name type="scientific">Cinchona calisaya</name>
    <dbReference type="NCBI Taxonomy" id="153742"/>
    <lineage>
        <taxon>Eukaryota</taxon>
        <taxon>Viridiplantae</taxon>
        <taxon>Streptophyta</taxon>
        <taxon>Embryophyta</taxon>
        <taxon>Tracheophyta</taxon>
        <taxon>Spermatophyta</taxon>
        <taxon>Magnoliopsida</taxon>
        <taxon>eudicotyledons</taxon>
        <taxon>Gunneridae</taxon>
        <taxon>Pentapetalae</taxon>
        <taxon>asterids</taxon>
        <taxon>lamiids</taxon>
        <taxon>Gentianales</taxon>
        <taxon>Rubiaceae</taxon>
        <taxon>Cinchonoideae</taxon>
        <taxon>Cinchoneae</taxon>
        <taxon>Cinchona</taxon>
    </lineage>
</organism>